<evidence type="ECO:0000256" key="7">
    <source>
        <dbReference type="PROSITE-ProRule" id="PRU00221"/>
    </source>
</evidence>
<dbReference type="PROSITE" id="PS50294">
    <property type="entry name" value="WD_REPEATS_REGION"/>
    <property type="match status" value="1"/>
</dbReference>
<dbReference type="EMBL" id="BDSP01000055">
    <property type="protein sequence ID" value="GAX12823.1"/>
    <property type="molecule type" value="Genomic_DNA"/>
</dbReference>
<keyword evidence="6" id="KW-0131">Cell cycle</keyword>
<keyword evidence="5" id="KW-0498">Mitosis</keyword>
<dbReference type="AlphaFoldDB" id="A0A1Z5JFP6"/>
<evidence type="ECO:0000256" key="1">
    <source>
        <dbReference type="ARBA" id="ARBA00006445"/>
    </source>
</evidence>
<dbReference type="InterPro" id="IPR033010">
    <property type="entry name" value="Cdc20/Fizzy"/>
</dbReference>
<dbReference type="InParanoid" id="A0A1Z5JFP6"/>
<dbReference type="InterPro" id="IPR001680">
    <property type="entry name" value="WD40_rpt"/>
</dbReference>
<evidence type="ECO:0000259" key="9">
    <source>
        <dbReference type="Pfam" id="PF24807"/>
    </source>
</evidence>
<dbReference type="PROSITE" id="PS50082">
    <property type="entry name" value="WD_REPEATS_2"/>
    <property type="match status" value="2"/>
</dbReference>
<dbReference type="InterPro" id="IPR011047">
    <property type="entry name" value="Quinoprotein_ADH-like_sf"/>
</dbReference>
<dbReference type="GO" id="GO:1990757">
    <property type="term" value="F:ubiquitin ligase activator activity"/>
    <property type="evidence" value="ECO:0007669"/>
    <property type="project" value="TreeGrafter"/>
</dbReference>
<accession>A0A1Z5JFP6</accession>
<evidence type="ECO:0000256" key="5">
    <source>
        <dbReference type="ARBA" id="ARBA00022776"/>
    </source>
</evidence>
<keyword evidence="4" id="KW-0677">Repeat</keyword>
<dbReference type="GO" id="GO:0005680">
    <property type="term" value="C:anaphase-promoting complex"/>
    <property type="evidence" value="ECO:0007669"/>
    <property type="project" value="TreeGrafter"/>
</dbReference>
<sequence length="555" mass="60666">MVSSCSQINAFSSDMLSHHHQSTPDRPGYREMAQTAAPLTPRTIKTPVPRMRSSAHHRRRLLTPQSGFREDLDRFIPSRGRMNIDLCRRKLNSVSKPRESSSVASSGPPSAARSTKLAYEKHLLSTLCNVSANDLDDEVQLKSMFQYSNVSSSKMHNRRPIVAADPFAMDLLRTSSFGVGNFDQKIGAAPSKRTINCYPEKAFAAPGIVNDYYSHHISWSKDNVLAVAKGTSVFLMNMSSGAVHEVKGAGITPVDQRGLSNHIRSVKWCTFDGNAHHLAIATSVGFVRVFDTTCDKEVVRTNMGCRNTTMRTVCWNDSHKWLTAGYANGKIGNLDFRSGCATDLTMEQSGVGSASSVCNLAWNNDGTCLASGRNDNMVHLWDASMTRSVDFGRGPRQVLQSHTGAVKGLAWCPYRRDMLASGGGTADGCIKLWNAFSGSLLKSVPTGSQVCSLIWGQHHQELYSGHGYANATNTSMNAIVAWSYPKMEQIQTLRPHKSRILSMEMSPDGTKLASLGADEVLCTWKVDAVPDSSRSRSVTGGFLASPSFGPRFSIR</sequence>
<feature type="repeat" description="WD" evidence="7">
    <location>
        <begin position="493"/>
        <end position="527"/>
    </location>
</feature>
<feature type="compositionally biased region" description="Low complexity" evidence="8">
    <location>
        <begin position="100"/>
        <end position="112"/>
    </location>
</feature>
<name>A0A1Z5JFP6_FISSO</name>
<evidence type="ECO:0000256" key="3">
    <source>
        <dbReference type="ARBA" id="ARBA00022618"/>
    </source>
</evidence>
<proteinExistence type="inferred from homology"/>
<dbReference type="SUPFAM" id="SSF50998">
    <property type="entry name" value="Quinoprotein alcohol dehydrogenase-like"/>
    <property type="match status" value="1"/>
</dbReference>
<organism evidence="10 11">
    <name type="scientific">Fistulifera solaris</name>
    <name type="common">Oleaginous diatom</name>
    <dbReference type="NCBI Taxonomy" id="1519565"/>
    <lineage>
        <taxon>Eukaryota</taxon>
        <taxon>Sar</taxon>
        <taxon>Stramenopiles</taxon>
        <taxon>Ochrophyta</taxon>
        <taxon>Bacillariophyta</taxon>
        <taxon>Bacillariophyceae</taxon>
        <taxon>Bacillariophycidae</taxon>
        <taxon>Naviculales</taxon>
        <taxon>Naviculaceae</taxon>
        <taxon>Fistulifera</taxon>
    </lineage>
</organism>
<evidence type="ECO:0000313" key="10">
    <source>
        <dbReference type="EMBL" id="GAX12823.1"/>
    </source>
</evidence>
<protein>
    <recommendedName>
        <fullName evidence="9">CDC20/Fizzy WD40 domain-containing protein</fullName>
    </recommendedName>
</protein>
<keyword evidence="11" id="KW-1185">Reference proteome</keyword>
<comment type="similarity">
    <text evidence="1">Belongs to the WD repeat CDC20/Fizzy family.</text>
</comment>
<evidence type="ECO:0000256" key="8">
    <source>
        <dbReference type="SAM" id="MobiDB-lite"/>
    </source>
</evidence>
<feature type="region of interest" description="Disordered" evidence="8">
    <location>
        <begin position="91"/>
        <end position="112"/>
    </location>
</feature>
<dbReference type="Proteomes" id="UP000198406">
    <property type="component" value="Unassembled WGS sequence"/>
</dbReference>
<gene>
    <name evidence="10" type="ORF">FisN_15Hu302</name>
</gene>
<dbReference type="OrthoDB" id="10263272at2759"/>
<evidence type="ECO:0000256" key="6">
    <source>
        <dbReference type="ARBA" id="ARBA00023306"/>
    </source>
</evidence>
<evidence type="ECO:0000256" key="4">
    <source>
        <dbReference type="ARBA" id="ARBA00022737"/>
    </source>
</evidence>
<dbReference type="GO" id="GO:0051301">
    <property type="term" value="P:cell division"/>
    <property type="evidence" value="ECO:0007669"/>
    <property type="project" value="UniProtKB-KW"/>
</dbReference>
<reference evidence="10 11" key="1">
    <citation type="journal article" date="2015" name="Plant Cell">
        <title>Oil accumulation by the oleaginous diatom Fistulifera solaris as revealed by the genome and transcriptome.</title>
        <authorList>
            <person name="Tanaka T."/>
            <person name="Maeda Y."/>
            <person name="Veluchamy A."/>
            <person name="Tanaka M."/>
            <person name="Abida H."/>
            <person name="Marechal E."/>
            <person name="Bowler C."/>
            <person name="Muto M."/>
            <person name="Sunaga Y."/>
            <person name="Tanaka M."/>
            <person name="Yoshino T."/>
            <person name="Taniguchi T."/>
            <person name="Fukuda Y."/>
            <person name="Nemoto M."/>
            <person name="Matsumoto M."/>
            <person name="Wong P.S."/>
            <person name="Aburatani S."/>
            <person name="Fujibuchi W."/>
        </authorList>
    </citation>
    <scope>NUCLEOTIDE SEQUENCE [LARGE SCALE GENOMIC DNA]</scope>
    <source>
        <strain evidence="10 11">JPCC DA0580</strain>
    </source>
</reference>
<keyword evidence="2 7" id="KW-0853">WD repeat</keyword>
<dbReference type="GO" id="GO:0031145">
    <property type="term" value="P:anaphase-promoting complex-dependent catabolic process"/>
    <property type="evidence" value="ECO:0007669"/>
    <property type="project" value="TreeGrafter"/>
</dbReference>
<evidence type="ECO:0000256" key="2">
    <source>
        <dbReference type="ARBA" id="ARBA00022574"/>
    </source>
</evidence>
<dbReference type="InterPro" id="IPR056150">
    <property type="entry name" value="WD40_CDC20-Fz"/>
</dbReference>
<evidence type="ECO:0000313" key="11">
    <source>
        <dbReference type="Proteomes" id="UP000198406"/>
    </source>
</evidence>
<feature type="repeat" description="WD" evidence="7">
    <location>
        <begin position="350"/>
        <end position="391"/>
    </location>
</feature>
<dbReference type="PANTHER" id="PTHR19918">
    <property type="entry name" value="CELL DIVISION CYCLE 20 CDC20 FIZZY -RELATED"/>
    <property type="match status" value="1"/>
</dbReference>
<keyword evidence="3" id="KW-0132">Cell division</keyword>
<dbReference type="InterPro" id="IPR015943">
    <property type="entry name" value="WD40/YVTN_repeat-like_dom_sf"/>
</dbReference>
<comment type="caution">
    <text evidence="10">The sequence shown here is derived from an EMBL/GenBank/DDBJ whole genome shotgun (WGS) entry which is preliminary data.</text>
</comment>
<feature type="region of interest" description="Disordered" evidence="8">
    <location>
        <begin position="37"/>
        <end position="57"/>
    </location>
</feature>
<feature type="domain" description="CDC20/Fizzy WD40" evidence="9">
    <location>
        <begin position="205"/>
        <end position="524"/>
    </location>
</feature>
<dbReference type="GO" id="GO:1905786">
    <property type="term" value="P:positive regulation of anaphase-promoting complex-dependent catabolic process"/>
    <property type="evidence" value="ECO:0007669"/>
    <property type="project" value="TreeGrafter"/>
</dbReference>
<dbReference type="Gene3D" id="2.130.10.10">
    <property type="entry name" value="YVTN repeat-like/Quinoprotein amine dehydrogenase"/>
    <property type="match status" value="1"/>
</dbReference>
<dbReference type="PANTHER" id="PTHR19918:SF8">
    <property type="entry name" value="FI02843P"/>
    <property type="match status" value="1"/>
</dbReference>
<dbReference type="GO" id="GO:0010997">
    <property type="term" value="F:anaphase-promoting complex binding"/>
    <property type="evidence" value="ECO:0007669"/>
    <property type="project" value="InterPro"/>
</dbReference>
<dbReference type="SMART" id="SM00320">
    <property type="entry name" value="WD40"/>
    <property type="match status" value="4"/>
</dbReference>
<dbReference type="Pfam" id="PF24807">
    <property type="entry name" value="WD40_CDC20-Fz"/>
    <property type="match status" value="1"/>
</dbReference>